<dbReference type="Pfam" id="PF13742">
    <property type="entry name" value="tRNA_anti_2"/>
    <property type="match status" value="1"/>
</dbReference>
<feature type="compositionally biased region" description="Polar residues" evidence="7">
    <location>
        <begin position="8"/>
        <end position="40"/>
    </location>
</feature>
<dbReference type="Pfam" id="PF02601">
    <property type="entry name" value="Exonuc_VII_L"/>
    <property type="match status" value="1"/>
</dbReference>
<evidence type="ECO:0000259" key="9">
    <source>
        <dbReference type="Pfam" id="PF13742"/>
    </source>
</evidence>
<organism evidence="10 11">
    <name type="scientific">Oleiphilus messinensis</name>
    <dbReference type="NCBI Taxonomy" id="141451"/>
    <lineage>
        <taxon>Bacteria</taxon>
        <taxon>Pseudomonadati</taxon>
        <taxon>Pseudomonadota</taxon>
        <taxon>Gammaproteobacteria</taxon>
        <taxon>Oceanospirillales</taxon>
        <taxon>Oleiphilaceae</taxon>
        <taxon>Oleiphilus</taxon>
    </lineage>
</organism>
<evidence type="ECO:0000256" key="6">
    <source>
        <dbReference type="RuleBase" id="RU004355"/>
    </source>
</evidence>
<comment type="subcellular location">
    <subcellularLocation>
        <location evidence="5 6">Cytoplasm</location>
    </subcellularLocation>
</comment>
<comment type="catalytic activity">
    <reaction evidence="5 6">
        <text>Exonucleolytic cleavage in either 5'- to 3'- or 3'- to 5'-direction to yield nucleoside 5'-phosphates.</text>
        <dbReference type="EC" id="3.1.11.6"/>
    </reaction>
</comment>
<feature type="domain" description="OB-fold nucleic acid binding" evidence="9">
    <location>
        <begin position="45"/>
        <end position="135"/>
    </location>
</feature>
<evidence type="ECO:0000256" key="3">
    <source>
        <dbReference type="ARBA" id="ARBA00022801"/>
    </source>
</evidence>
<evidence type="ECO:0000313" key="10">
    <source>
        <dbReference type="EMBL" id="ARU56594.1"/>
    </source>
</evidence>
<dbReference type="RefSeq" id="WP_087461565.1">
    <property type="nucleotide sequence ID" value="NZ_CP021425.1"/>
</dbReference>
<keyword evidence="2 5" id="KW-0540">Nuclease</keyword>
<dbReference type="HAMAP" id="MF_00378">
    <property type="entry name" value="Exonuc_7_L"/>
    <property type="match status" value="1"/>
</dbReference>
<proteinExistence type="inferred from homology"/>
<dbReference type="AlphaFoldDB" id="A0A1Y0IAZ9"/>
<evidence type="ECO:0000313" key="11">
    <source>
        <dbReference type="Proteomes" id="UP000196027"/>
    </source>
</evidence>
<dbReference type="GO" id="GO:0005737">
    <property type="term" value="C:cytoplasm"/>
    <property type="evidence" value="ECO:0007669"/>
    <property type="project" value="UniProtKB-SubCell"/>
</dbReference>
<dbReference type="GO" id="GO:0006308">
    <property type="term" value="P:DNA catabolic process"/>
    <property type="evidence" value="ECO:0007669"/>
    <property type="project" value="UniProtKB-UniRule"/>
</dbReference>
<sequence>MTLYPKYPNTSGTHANSGATPPVQSTTPQHTASNGGQSPSQPVPIAQFVRMAKQLLEVSFMQIWITGEISNFSRPSSGHWYFTLKDARSQVRCAMFKSRNLQVKRLPREGDQIVVLAKATIYESRGDFQLVVEALQHAGEGELQRQFEQLKTKLHGEGLFEQAHKSPLPSMPKHIAVITSPTGAAIHDILSVVNRRFPGLRVTLLPVAVQGKEAATEIVNALNMANHHPFFNQDPLDLILLGRGGGSLEDLWPFNEEIVARAIFASTLPVVSAVGHEVDFTISDFVADYRAPTPSAAAESITPDQEHLLQSTMQFSDRLEKIMSGQITHARQMSEALAARLKTPKNYIEEQYQWADDLMSRLTSAQGRLLQGLAKQHSNQVQRLSTQNPKRKISELNQKCSEIKSRLTLSTTRQIHLKQQILASLGRNLNTLSPLNTLDRGFTILLNKQTTEEHVVDSVKKISVGDRLTARLKDGQAQMQVLKIDNR</sequence>
<comment type="function">
    <text evidence="5">Bidirectionally degrades single-stranded DNA into large acid-insoluble oligonucleotides, which are then degraded further into small acid-soluble oligonucleotides.</text>
</comment>
<evidence type="ECO:0000259" key="8">
    <source>
        <dbReference type="Pfam" id="PF02601"/>
    </source>
</evidence>
<dbReference type="InterPro" id="IPR003753">
    <property type="entry name" value="Exonuc_VII_L"/>
</dbReference>
<protein>
    <recommendedName>
        <fullName evidence="5">Exodeoxyribonuclease 7 large subunit</fullName>
        <ecNumber evidence="5">3.1.11.6</ecNumber>
    </recommendedName>
    <alternativeName>
        <fullName evidence="5">Exodeoxyribonuclease VII large subunit</fullName>
        <shortName evidence="5">Exonuclease VII large subunit</shortName>
    </alternativeName>
</protein>
<keyword evidence="4 5" id="KW-0269">Exonuclease</keyword>
<feature type="region of interest" description="Disordered" evidence="7">
    <location>
        <begin position="1"/>
        <end position="42"/>
    </location>
</feature>
<evidence type="ECO:0000256" key="5">
    <source>
        <dbReference type="HAMAP-Rule" id="MF_00378"/>
    </source>
</evidence>
<name>A0A1Y0IAZ9_9GAMM</name>
<evidence type="ECO:0000256" key="2">
    <source>
        <dbReference type="ARBA" id="ARBA00022722"/>
    </source>
</evidence>
<dbReference type="GO" id="GO:0008855">
    <property type="term" value="F:exodeoxyribonuclease VII activity"/>
    <property type="evidence" value="ECO:0007669"/>
    <property type="project" value="UniProtKB-UniRule"/>
</dbReference>
<dbReference type="GO" id="GO:0003676">
    <property type="term" value="F:nucleic acid binding"/>
    <property type="evidence" value="ECO:0007669"/>
    <property type="project" value="InterPro"/>
</dbReference>
<dbReference type="PANTHER" id="PTHR30008:SF0">
    <property type="entry name" value="EXODEOXYRIBONUCLEASE 7 LARGE SUBUNIT"/>
    <property type="match status" value="1"/>
</dbReference>
<dbReference type="PANTHER" id="PTHR30008">
    <property type="entry name" value="EXODEOXYRIBONUCLEASE 7 LARGE SUBUNIT"/>
    <property type="match status" value="1"/>
</dbReference>
<dbReference type="Proteomes" id="UP000196027">
    <property type="component" value="Chromosome"/>
</dbReference>
<reference evidence="10 11" key="1">
    <citation type="submission" date="2017-05" db="EMBL/GenBank/DDBJ databases">
        <title>Genomic insights into alkan degradation activity of Oleiphilus messinensis.</title>
        <authorList>
            <person name="Kozyavkin S.A."/>
            <person name="Slesarev A.I."/>
            <person name="Golyshin P.N."/>
            <person name="Korzhenkov A."/>
            <person name="Golyshina O.N."/>
            <person name="Toshchakov S.V."/>
        </authorList>
    </citation>
    <scope>NUCLEOTIDE SEQUENCE [LARGE SCALE GENOMIC DNA]</scope>
    <source>
        <strain evidence="10 11">ME102</strain>
    </source>
</reference>
<dbReference type="InterPro" id="IPR025824">
    <property type="entry name" value="OB-fold_nuc-bd_dom"/>
</dbReference>
<dbReference type="EC" id="3.1.11.6" evidence="5"/>
<feature type="domain" description="Exonuclease VII large subunit C-terminal" evidence="8">
    <location>
        <begin position="159"/>
        <end position="479"/>
    </location>
</feature>
<dbReference type="KEGG" id="ome:OLMES_2541"/>
<evidence type="ECO:0000256" key="1">
    <source>
        <dbReference type="ARBA" id="ARBA00022490"/>
    </source>
</evidence>
<keyword evidence="1 5" id="KW-0963">Cytoplasm</keyword>
<dbReference type="NCBIfam" id="TIGR00237">
    <property type="entry name" value="xseA"/>
    <property type="match status" value="1"/>
</dbReference>
<keyword evidence="3 5" id="KW-0378">Hydrolase</keyword>
<keyword evidence="11" id="KW-1185">Reference proteome</keyword>
<dbReference type="EMBL" id="CP021425">
    <property type="protein sequence ID" value="ARU56594.1"/>
    <property type="molecule type" value="Genomic_DNA"/>
</dbReference>
<comment type="similarity">
    <text evidence="5 6">Belongs to the XseA family.</text>
</comment>
<comment type="subunit">
    <text evidence="5">Heterooligomer composed of large and small subunits.</text>
</comment>
<dbReference type="CDD" id="cd04489">
    <property type="entry name" value="ExoVII_LU_OBF"/>
    <property type="match status" value="1"/>
</dbReference>
<dbReference type="GO" id="GO:0009318">
    <property type="term" value="C:exodeoxyribonuclease VII complex"/>
    <property type="evidence" value="ECO:0007669"/>
    <property type="project" value="UniProtKB-UniRule"/>
</dbReference>
<gene>
    <name evidence="5" type="primary">xseA</name>
    <name evidence="10" type="ORF">OLMES_2541</name>
</gene>
<accession>A0A1Y0IAZ9</accession>
<dbReference type="InterPro" id="IPR020579">
    <property type="entry name" value="Exonuc_VII_lsu_C"/>
</dbReference>
<dbReference type="OrthoDB" id="9802795at2"/>
<evidence type="ECO:0000256" key="7">
    <source>
        <dbReference type="SAM" id="MobiDB-lite"/>
    </source>
</evidence>
<evidence type="ECO:0000256" key="4">
    <source>
        <dbReference type="ARBA" id="ARBA00022839"/>
    </source>
</evidence>